<dbReference type="EMBL" id="JACEIK010001153">
    <property type="protein sequence ID" value="MCD7466545.1"/>
    <property type="molecule type" value="Genomic_DNA"/>
</dbReference>
<evidence type="ECO:0000256" key="1">
    <source>
        <dbReference type="ARBA" id="ARBA00004123"/>
    </source>
</evidence>
<evidence type="ECO:0000313" key="7">
    <source>
        <dbReference type="EMBL" id="MCD7466545.1"/>
    </source>
</evidence>
<keyword evidence="2" id="KW-0805">Transcription regulation</keyword>
<dbReference type="Pfam" id="PF02362">
    <property type="entry name" value="B3"/>
    <property type="match status" value="2"/>
</dbReference>
<dbReference type="InterPro" id="IPR003340">
    <property type="entry name" value="B3_DNA-bd"/>
</dbReference>
<sequence length="258" mass="29973">MVTPIERNYIGNGFPAFIKVYSPEMCYPKLKIPSGFLKFFNGDIPMISLLEVEGPARRSWRVVVEKIEEDFFFKGGWPNFVQDNNLEFEDFLNFSYAGNSIFYVKIYGKNGFLKQDLTAIEELELHPLDEENTHEIQAIAPLADQELDESVNSVVSVTLFEVVMKKSNFSKVLLNIPSTFGKKYMMRGQKFEKMATLQTDSASWPVIVRSSDRLKFRKGWRKFLRDNDLCLGDVLRFELIDEENFILKVSIRRNLSFQ</sequence>
<accession>A0ABS8T699</accession>
<evidence type="ECO:0000256" key="4">
    <source>
        <dbReference type="ARBA" id="ARBA00023163"/>
    </source>
</evidence>
<reference evidence="7 8" key="1">
    <citation type="journal article" date="2021" name="BMC Genomics">
        <title>Datura genome reveals duplications of psychoactive alkaloid biosynthetic genes and high mutation rate following tissue culture.</title>
        <authorList>
            <person name="Rajewski A."/>
            <person name="Carter-House D."/>
            <person name="Stajich J."/>
            <person name="Litt A."/>
        </authorList>
    </citation>
    <scope>NUCLEOTIDE SEQUENCE [LARGE SCALE GENOMIC DNA]</scope>
    <source>
        <strain evidence="7">AR-01</strain>
    </source>
</reference>
<dbReference type="Gene3D" id="2.40.330.10">
    <property type="entry name" value="DNA-binding pseudobarrel domain"/>
    <property type="match status" value="2"/>
</dbReference>
<dbReference type="InterPro" id="IPR015300">
    <property type="entry name" value="DNA-bd_pseudobarrel_sf"/>
</dbReference>
<evidence type="ECO:0000313" key="8">
    <source>
        <dbReference type="Proteomes" id="UP000823775"/>
    </source>
</evidence>
<dbReference type="PANTHER" id="PTHR31920">
    <property type="entry name" value="B3 DOMAIN-CONTAINING"/>
    <property type="match status" value="1"/>
</dbReference>
<feature type="domain" description="TF-B3" evidence="6">
    <location>
        <begin position="47"/>
        <end position="110"/>
    </location>
</feature>
<evidence type="ECO:0000256" key="2">
    <source>
        <dbReference type="ARBA" id="ARBA00023015"/>
    </source>
</evidence>
<feature type="domain" description="TF-B3" evidence="6">
    <location>
        <begin position="159"/>
        <end position="255"/>
    </location>
</feature>
<dbReference type="SUPFAM" id="SSF101936">
    <property type="entry name" value="DNA-binding pseudobarrel domain"/>
    <property type="match status" value="2"/>
</dbReference>
<dbReference type="SMART" id="SM01019">
    <property type="entry name" value="B3"/>
    <property type="match status" value="2"/>
</dbReference>
<dbReference type="PANTHER" id="PTHR31920:SF64">
    <property type="entry name" value="TF-B3 DOMAIN-CONTAINING PROTEIN"/>
    <property type="match status" value="1"/>
</dbReference>
<keyword evidence="8" id="KW-1185">Reference proteome</keyword>
<organism evidence="7 8">
    <name type="scientific">Datura stramonium</name>
    <name type="common">Jimsonweed</name>
    <name type="synonym">Common thornapple</name>
    <dbReference type="NCBI Taxonomy" id="4076"/>
    <lineage>
        <taxon>Eukaryota</taxon>
        <taxon>Viridiplantae</taxon>
        <taxon>Streptophyta</taxon>
        <taxon>Embryophyta</taxon>
        <taxon>Tracheophyta</taxon>
        <taxon>Spermatophyta</taxon>
        <taxon>Magnoliopsida</taxon>
        <taxon>eudicotyledons</taxon>
        <taxon>Gunneridae</taxon>
        <taxon>Pentapetalae</taxon>
        <taxon>asterids</taxon>
        <taxon>lamiids</taxon>
        <taxon>Solanales</taxon>
        <taxon>Solanaceae</taxon>
        <taxon>Solanoideae</taxon>
        <taxon>Datureae</taxon>
        <taxon>Datura</taxon>
    </lineage>
</organism>
<comment type="subcellular location">
    <subcellularLocation>
        <location evidence="1">Nucleus</location>
    </subcellularLocation>
</comment>
<evidence type="ECO:0000256" key="5">
    <source>
        <dbReference type="ARBA" id="ARBA00023242"/>
    </source>
</evidence>
<keyword evidence="4" id="KW-0804">Transcription</keyword>
<protein>
    <recommendedName>
        <fullName evidence="6">TF-B3 domain-containing protein</fullName>
    </recommendedName>
</protein>
<keyword evidence="5" id="KW-0539">Nucleus</keyword>
<evidence type="ECO:0000256" key="3">
    <source>
        <dbReference type="ARBA" id="ARBA00023125"/>
    </source>
</evidence>
<proteinExistence type="predicted"/>
<dbReference type="Proteomes" id="UP000823775">
    <property type="component" value="Unassembled WGS sequence"/>
</dbReference>
<keyword evidence="3" id="KW-0238">DNA-binding</keyword>
<dbReference type="InterPro" id="IPR050655">
    <property type="entry name" value="Plant_B3_domain"/>
</dbReference>
<evidence type="ECO:0000259" key="6">
    <source>
        <dbReference type="PROSITE" id="PS50863"/>
    </source>
</evidence>
<dbReference type="PROSITE" id="PS50863">
    <property type="entry name" value="B3"/>
    <property type="match status" value="2"/>
</dbReference>
<comment type="caution">
    <text evidence="7">The sequence shown here is derived from an EMBL/GenBank/DDBJ whole genome shotgun (WGS) entry which is preliminary data.</text>
</comment>
<dbReference type="CDD" id="cd10017">
    <property type="entry name" value="B3_DNA"/>
    <property type="match status" value="2"/>
</dbReference>
<name>A0ABS8T699_DATST</name>
<gene>
    <name evidence="7" type="ORF">HAX54_003356</name>
</gene>